<accession>A0ABD3GEU5</accession>
<organism evidence="1 2">
    <name type="scientific">Riccia sorocarpa</name>
    <dbReference type="NCBI Taxonomy" id="122646"/>
    <lineage>
        <taxon>Eukaryota</taxon>
        <taxon>Viridiplantae</taxon>
        <taxon>Streptophyta</taxon>
        <taxon>Embryophyta</taxon>
        <taxon>Marchantiophyta</taxon>
        <taxon>Marchantiopsida</taxon>
        <taxon>Marchantiidae</taxon>
        <taxon>Marchantiales</taxon>
        <taxon>Ricciaceae</taxon>
        <taxon>Riccia</taxon>
    </lineage>
</organism>
<dbReference type="EMBL" id="JBJQOH010000007">
    <property type="protein sequence ID" value="KAL3677715.1"/>
    <property type="molecule type" value="Genomic_DNA"/>
</dbReference>
<evidence type="ECO:0000313" key="1">
    <source>
        <dbReference type="EMBL" id="KAL3677715.1"/>
    </source>
</evidence>
<comment type="caution">
    <text evidence="1">The sequence shown here is derived from an EMBL/GenBank/DDBJ whole genome shotgun (WGS) entry which is preliminary data.</text>
</comment>
<sequence length="214" mass="24268">MATELMSLVDFNERCKTGEWYDCCWVQCAIVRIVRNATGNLTYPACGSCLRDSSSAIKALDFSRNTSQQCCNPPVASHRWHFQVALMDKTNSDVPINRLPLFTVWQAADHLFGTSPLEAFRLSSEDQHEFVRSRLFGQMWSLEIGLNCKNQERTVWTASKPGMSHLYIDNPSIEGLRRQFADTGIEELRDNCREVRSAIDTVADNLTAIESLIQ</sequence>
<name>A0ABD3GEU5_9MARC</name>
<reference evidence="1 2" key="1">
    <citation type="submission" date="2024-09" db="EMBL/GenBank/DDBJ databases">
        <title>Chromosome-scale assembly of Riccia sorocarpa.</title>
        <authorList>
            <person name="Paukszto L."/>
        </authorList>
    </citation>
    <scope>NUCLEOTIDE SEQUENCE [LARGE SCALE GENOMIC DNA]</scope>
    <source>
        <strain evidence="1">LP-2024</strain>
        <tissue evidence="1">Aerial parts of the thallus</tissue>
    </source>
</reference>
<protein>
    <submittedName>
        <fullName evidence="1">Uncharacterized protein</fullName>
    </submittedName>
</protein>
<keyword evidence="2" id="KW-1185">Reference proteome</keyword>
<gene>
    <name evidence="1" type="ORF">R1sor_020671</name>
</gene>
<dbReference type="Proteomes" id="UP001633002">
    <property type="component" value="Unassembled WGS sequence"/>
</dbReference>
<dbReference type="AlphaFoldDB" id="A0ABD3GEU5"/>
<proteinExistence type="predicted"/>
<evidence type="ECO:0000313" key="2">
    <source>
        <dbReference type="Proteomes" id="UP001633002"/>
    </source>
</evidence>